<dbReference type="InterPro" id="IPR003597">
    <property type="entry name" value="Ig_C1-set"/>
</dbReference>
<dbReference type="InterPro" id="IPR050380">
    <property type="entry name" value="Immune_Resp_Modulators"/>
</dbReference>
<name>A0A8C4J3Q9_DRONO</name>
<evidence type="ECO:0000313" key="5">
    <source>
        <dbReference type="Proteomes" id="UP000694423"/>
    </source>
</evidence>
<dbReference type="InterPro" id="IPR013783">
    <property type="entry name" value="Ig-like_fold"/>
</dbReference>
<evidence type="ECO:0000259" key="3">
    <source>
        <dbReference type="PROSITE" id="PS50835"/>
    </source>
</evidence>
<dbReference type="InterPro" id="IPR007110">
    <property type="entry name" value="Ig-like_dom"/>
</dbReference>
<organism evidence="4 5">
    <name type="scientific">Dromaius novaehollandiae</name>
    <name type="common">Emu</name>
    <dbReference type="NCBI Taxonomy" id="8790"/>
    <lineage>
        <taxon>Eukaryota</taxon>
        <taxon>Metazoa</taxon>
        <taxon>Chordata</taxon>
        <taxon>Craniata</taxon>
        <taxon>Vertebrata</taxon>
        <taxon>Euteleostomi</taxon>
        <taxon>Archelosauria</taxon>
        <taxon>Archosauria</taxon>
        <taxon>Dinosauria</taxon>
        <taxon>Saurischia</taxon>
        <taxon>Theropoda</taxon>
        <taxon>Coelurosauria</taxon>
        <taxon>Aves</taxon>
        <taxon>Palaeognathae</taxon>
        <taxon>Casuariiformes</taxon>
        <taxon>Dromaiidae</taxon>
        <taxon>Dromaius</taxon>
    </lineage>
</organism>
<keyword evidence="1" id="KW-0393">Immunoglobulin domain</keyword>
<dbReference type="PROSITE" id="PS50835">
    <property type="entry name" value="IG_LIKE"/>
    <property type="match status" value="3"/>
</dbReference>
<dbReference type="Pfam" id="PF07654">
    <property type="entry name" value="C1-set"/>
    <property type="match status" value="3"/>
</dbReference>
<feature type="domain" description="Ig-like" evidence="3">
    <location>
        <begin position="146"/>
        <end position="231"/>
    </location>
</feature>
<proteinExistence type="predicted"/>
<feature type="domain" description="Ig-like" evidence="3">
    <location>
        <begin position="242"/>
        <end position="353"/>
    </location>
</feature>
<dbReference type="SMART" id="SM00407">
    <property type="entry name" value="IGc1"/>
    <property type="match status" value="3"/>
</dbReference>
<reference evidence="4" key="1">
    <citation type="submission" date="2025-08" db="UniProtKB">
        <authorList>
            <consortium name="Ensembl"/>
        </authorList>
    </citation>
    <scope>IDENTIFICATION</scope>
</reference>
<dbReference type="PROSITE" id="PS00290">
    <property type="entry name" value="IG_MHC"/>
    <property type="match status" value="1"/>
</dbReference>
<evidence type="ECO:0000313" key="4">
    <source>
        <dbReference type="Ensembl" id="ENSDNVP00000001325.1"/>
    </source>
</evidence>
<dbReference type="PANTHER" id="PTHR23411">
    <property type="entry name" value="TAPASIN"/>
    <property type="match status" value="1"/>
</dbReference>
<dbReference type="FunFam" id="2.60.40.10:FF:000463">
    <property type="entry name" value="Immunoglobulin heavy constant gamma 1"/>
    <property type="match status" value="1"/>
</dbReference>
<dbReference type="Proteomes" id="UP000694423">
    <property type="component" value="Unplaced"/>
</dbReference>
<protein>
    <recommendedName>
        <fullName evidence="3">Ig-like domain-containing protein</fullName>
    </recommendedName>
</protein>
<dbReference type="InterPro" id="IPR036179">
    <property type="entry name" value="Ig-like_dom_sf"/>
</dbReference>
<dbReference type="Gene3D" id="2.60.40.10">
    <property type="entry name" value="Immunoglobulins"/>
    <property type="match status" value="3"/>
</dbReference>
<evidence type="ECO:0000256" key="2">
    <source>
        <dbReference type="SAM" id="MobiDB-lite"/>
    </source>
</evidence>
<dbReference type="AlphaFoldDB" id="A0A8C4J3Q9"/>
<dbReference type="CDD" id="cd05768">
    <property type="entry name" value="IgC1_CH3_IgAGD_CH4_IgAEM"/>
    <property type="match status" value="1"/>
</dbReference>
<dbReference type="SUPFAM" id="SSF48726">
    <property type="entry name" value="Immunoglobulin"/>
    <property type="match status" value="3"/>
</dbReference>
<feature type="domain" description="Ig-like" evidence="3">
    <location>
        <begin position="369"/>
        <end position="467"/>
    </location>
</feature>
<evidence type="ECO:0000256" key="1">
    <source>
        <dbReference type="ARBA" id="ARBA00023319"/>
    </source>
</evidence>
<sequence>MFIFELCLSRLASSRACNAHFQAVLAKLSLEPCLRRSFSSRPCHVQLGAVPAMFIFELCLSRLASSRACNAQLGAVLAMLGLELCLQCSFSSRACQAQLQAVLAIFSVGSSRPRPRGVWVARGPSAGRQKPAGAPRRGPLRRRPSPAVSAQAPVVYPLKPCACDEVNVTVACFVSSYFPQPATVSWVSSTAYDALTYPAVVGDNSLYSFSSQLTTPVSNLEGNDIQCNVEHKPTLRQVLRQPSHTAEPGQRQPEKLGSRGRVALENPSLDALYLSQEANLTCVAANVKTPSGISFSWQRQKATPLDVVHGEAVKQDNGLYRVTSAAKVCAEDWNSGETFSCTVSGSELPSSITKSSKKNLGRSSPFPAPTVLVLPPSPEELALGETATLTCLATRFNPKDILVTWTQQDRSVPAGSFTVFGPEEDGDGYTVYSKLSIPAEEWQRGDSFACVVGHEGNPVTFVHKSLDKASGKPAAVNISVVLADAELTCY</sequence>
<dbReference type="FunFam" id="2.60.40.10:FF:000998">
    <property type="entry name" value="Immunoglobulin heavy constant epsilon"/>
    <property type="match status" value="1"/>
</dbReference>
<reference evidence="4" key="2">
    <citation type="submission" date="2025-09" db="UniProtKB">
        <authorList>
            <consortium name="Ensembl"/>
        </authorList>
    </citation>
    <scope>IDENTIFICATION</scope>
</reference>
<dbReference type="InterPro" id="IPR003006">
    <property type="entry name" value="Ig/MHC_CS"/>
</dbReference>
<keyword evidence="5" id="KW-1185">Reference proteome</keyword>
<accession>A0A8C4J3Q9</accession>
<feature type="region of interest" description="Disordered" evidence="2">
    <location>
        <begin position="241"/>
        <end position="260"/>
    </location>
</feature>
<feature type="region of interest" description="Disordered" evidence="2">
    <location>
        <begin position="120"/>
        <end position="146"/>
    </location>
</feature>
<dbReference type="Ensembl" id="ENSDNVT00000001567.1">
    <property type="protein sequence ID" value="ENSDNVP00000001325.1"/>
    <property type="gene ID" value="ENSDNVG00000000846.1"/>
</dbReference>